<reference evidence="4" key="1">
    <citation type="submission" date="2025-08" db="UniProtKB">
        <authorList>
            <consortium name="RefSeq"/>
        </authorList>
    </citation>
    <scope>IDENTIFICATION</scope>
    <source>
        <tissue evidence="4">Entire body</tissue>
    </source>
</reference>
<keyword evidence="2" id="KW-0732">Signal</keyword>
<keyword evidence="1" id="KW-1133">Transmembrane helix</keyword>
<feature type="signal peptide" evidence="2">
    <location>
        <begin position="1"/>
        <end position="23"/>
    </location>
</feature>
<dbReference type="InParanoid" id="A0A7F5RD09"/>
<evidence type="ECO:0000256" key="2">
    <source>
        <dbReference type="SAM" id="SignalP"/>
    </source>
</evidence>
<dbReference type="RefSeq" id="XP_025833856.1">
    <property type="nucleotide sequence ID" value="XM_025978071.1"/>
</dbReference>
<evidence type="ECO:0000313" key="3">
    <source>
        <dbReference type="Proteomes" id="UP000192223"/>
    </source>
</evidence>
<accession>A0A7F5RD09</accession>
<evidence type="ECO:0000313" key="4">
    <source>
        <dbReference type="RefSeq" id="XP_025833856.1"/>
    </source>
</evidence>
<dbReference type="OrthoDB" id="6128690at2759"/>
<dbReference type="KEGG" id="apln:112905504"/>
<sequence length="400" mass="45103">MNQLSLHAVLLFIILRCGDFVVGQDKEILNFLSLSDEEIYLWNSTNFPNAYPFQNKTLNITSEETYFINVKITNLNINTDENGDKLIITSSDSTQIEEITNSTTDYDYNITCSGAVIKFLVYDENTKGSNGFNMTIQRFLNGTKNETVVEDKITVSITGKNALEYNNSATIMSLKNVIAKMATEFCSHKSFVLNNSITADNVTITYLNTCPSNWAEASTCVTLTFAVPIALADDYFGYQLNSTSLQEMWDKLAQRYLNTIGLGIYVGKDGSKYLTTWILIFSIVLVVFMVAMYLVRCLIKRSVYRSSGKRNISDMDTIWKERDSVNEFHLGPHPLQDVPPFFQSQIQDFEPGITEAEPTPMYSSDSRLGNIKFGYKTITESDENVVYSRWAGNFPQGSTA</sequence>
<feature type="chain" id="PRO_5028950231" evidence="2">
    <location>
        <begin position="24"/>
        <end position="400"/>
    </location>
</feature>
<keyword evidence="1" id="KW-0472">Membrane</keyword>
<protein>
    <submittedName>
        <fullName evidence="4">Uncharacterized protein LOC112905504 isoform X1</fullName>
    </submittedName>
</protein>
<evidence type="ECO:0000256" key="1">
    <source>
        <dbReference type="SAM" id="Phobius"/>
    </source>
</evidence>
<organism evidence="3 4">
    <name type="scientific">Agrilus planipennis</name>
    <name type="common">Emerald ash borer</name>
    <name type="synonym">Agrilus marcopoli</name>
    <dbReference type="NCBI Taxonomy" id="224129"/>
    <lineage>
        <taxon>Eukaryota</taxon>
        <taxon>Metazoa</taxon>
        <taxon>Ecdysozoa</taxon>
        <taxon>Arthropoda</taxon>
        <taxon>Hexapoda</taxon>
        <taxon>Insecta</taxon>
        <taxon>Pterygota</taxon>
        <taxon>Neoptera</taxon>
        <taxon>Endopterygota</taxon>
        <taxon>Coleoptera</taxon>
        <taxon>Polyphaga</taxon>
        <taxon>Elateriformia</taxon>
        <taxon>Buprestoidea</taxon>
        <taxon>Buprestidae</taxon>
        <taxon>Agrilinae</taxon>
        <taxon>Agrilus</taxon>
    </lineage>
</organism>
<dbReference type="AlphaFoldDB" id="A0A7F5RD09"/>
<keyword evidence="3" id="KW-1185">Reference proteome</keyword>
<name>A0A7F5RD09_AGRPL</name>
<keyword evidence="1" id="KW-0812">Transmembrane</keyword>
<feature type="transmembrane region" description="Helical" evidence="1">
    <location>
        <begin position="277"/>
        <end position="299"/>
    </location>
</feature>
<gene>
    <name evidence="4" type="primary">LOC112905504</name>
</gene>
<dbReference type="Proteomes" id="UP000192223">
    <property type="component" value="Unplaced"/>
</dbReference>
<dbReference type="GeneID" id="112905504"/>
<proteinExistence type="predicted"/>